<evidence type="ECO:0000256" key="1">
    <source>
        <dbReference type="SAM" id="Phobius"/>
    </source>
</evidence>
<keyword evidence="5" id="KW-1185">Reference proteome</keyword>
<evidence type="ECO:0000313" key="4">
    <source>
        <dbReference type="Proteomes" id="UP000254603"/>
    </source>
</evidence>
<dbReference type="AlphaFoldDB" id="A0A378XJI0"/>
<sequence length="128" mass="14531">MEQQAPSLGFYLSLYCVISIVAGIGLFMFALIGLKNLAGAPEGLGQIVILFFIMAFLNFFLVYRLMVIRLPMTIYMVRAFEAAKVVLTLYAVFFSESDKALYLYTLISLICLLYFFKSKRIKALYFVG</sequence>
<gene>
    <name evidence="2" type="ORF">I6G29_13075</name>
    <name evidence="3" type="ORF">NCTC11997_02685</name>
</gene>
<name>A0A378XJI0_9BURK</name>
<keyword evidence="1" id="KW-0472">Membrane</keyword>
<dbReference type="OrthoDB" id="9981086at2"/>
<dbReference type="Proteomes" id="UP000254603">
    <property type="component" value="Unassembled WGS sequence"/>
</dbReference>
<protein>
    <submittedName>
        <fullName evidence="3">Uncharacterized protein</fullName>
    </submittedName>
</protein>
<accession>A0A378XJI0</accession>
<evidence type="ECO:0000313" key="2">
    <source>
        <dbReference type="EMBL" id="QPT40015.1"/>
    </source>
</evidence>
<dbReference type="EMBL" id="UGSB01000001">
    <property type="protein sequence ID" value="SUA58320.1"/>
    <property type="molecule type" value="Genomic_DNA"/>
</dbReference>
<evidence type="ECO:0000313" key="5">
    <source>
        <dbReference type="Proteomes" id="UP000594903"/>
    </source>
</evidence>
<dbReference type="Proteomes" id="UP000594903">
    <property type="component" value="Chromosome"/>
</dbReference>
<keyword evidence="1" id="KW-0812">Transmembrane</keyword>
<feature type="transmembrane region" description="Helical" evidence="1">
    <location>
        <begin position="100"/>
        <end position="116"/>
    </location>
</feature>
<feature type="transmembrane region" description="Helical" evidence="1">
    <location>
        <begin position="12"/>
        <end position="32"/>
    </location>
</feature>
<keyword evidence="1" id="KW-1133">Transmembrane helix</keyword>
<dbReference type="EMBL" id="CP065725">
    <property type="protein sequence ID" value="QPT40015.1"/>
    <property type="molecule type" value="Genomic_DNA"/>
</dbReference>
<evidence type="ECO:0000313" key="3">
    <source>
        <dbReference type="EMBL" id="SUA58320.1"/>
    </source>
</evidence>
<reference evidence="3 4" key="1">
    <citation type="submission" date="2018-06" db="EMBL/GenBank/DDBJ databases">
        <authorList>
            <consortium name="Pathogen Informatics"/>
            <person name="Doyle S."/>
        </authorList>
    </citation>
    <scope>NUCLEOTIDE SEQUENCE [LARGE SCALE GENOMIC DNA]</scope>
    <source>
        <strain evidence="3 4">NCTC11997</strain>
    </source>
</reference>
<reference evidence="2 5" key="2">
    <citation type="submission" date="2020-12" db="EMBL/GenBank/DDBJ databases">
        <title>FDA dAtabase for Regulatory Grade micrObial Sequences (FDA-ARGOS): Supporting development and validation of Infectious Disease Dx tests.</title>
        <authorList>
            <person name="Sproer C."/>
            <person name="Gronow S."/>
            <person name="Severitt S."/>
            <person name="Schroder I."/>
            <person name="Tallon L."/>
            <person name="Sadzewicz L."/>
            <person name="Zhao X."/>
            <person name="Boylan J."/>
            <person name="Ott S."/>
            <person name="Bowen H."/>
            <person name="Vavikolanu K."/>
            <person name="Mehta A."/>
            <person name="Aluvathingal J."/>
            <person name="Nadendla S."/>
            <person name="Lowell S."/>
            <person name="Myers T."/>
            <person name="Yan Y."/>
            <person name="Sichtig H."/>
        </authorList>
    </citation>
    <scope>NUCLEOTIDE SEQUENCE [LARGE SCALE GENOMIC DNA]</scope>
    <source>
        <strain evidence="2 5">FDAARGOS_872</strain>
    </source>
</reference>
<dbReference type="RefSeq" id="WP_018574758.1">
    <property type="nucleotide sequence ID" value="NZ_CP065725.1"/>
</dbReference>
<proteinExistence type="predicted"/>
<organism evidence="3 4">
    <name type="scientific">Oligella ureolytica</name>
    <dbReference type="NCBI Taxonomy" id="90244"/>
    <lineage>
        <taxon>Bacteria</taxon>
        <taxon>Pseudomonadati</taxon>
        <taxon>Pseudomonadota</taxon>
        <taxon>Betaproteobacteria</taxon>
        <taxon>Burkholderiales</taxon>
        <taxon>Alcaligenaceae</taxon>
        <taxon>Oligella</taxon>
    </lineage>
</organism>
<feature type="transmembrane region" description="Helical" evidence="1">
    <location>
        <begin position="44"/>
        <end position="63"/>
    </location>
</feature>
<dbReference type="STRING" id="1122619.GCA_000373745_01588"/>
<feature type="transmembrane region" description="Helical" evidence="1">
    <location>
        <begin position="75"/>
        <end position="94"/>
    </location>
</feature>